<feature type="domain" description="Rab-GAP TBC" evidence="3">
    <location>
        <begin position="178"/>
        <end position="252"/>
    </location>
</feature>
<keyword evidence="2" id="KW-0812">Transmembrane</keyword>
<sequence length="252" mass="28039">MLISSHSSPNGGIQLSGGGGGRFWWEVVPVAPPSRTAFVFTALAGIAVFAALFYTTSSQTSSSSSNSSSPPSSSSSSSSWIHLRSVLFVINSSSPAYCSSSSTSDRSDLEEILSVDRVYSLFYYYYYYSLDLGRLKSPWSRRKRKHALTPRQWKSLFTPDGKLRDGGVKFLKKVRSGGIDPSIRDEVWPFLLGVYDLNSTSEERAIIRTQKRKEYEKLRRQCRQLLKRSNDCSKGTSETSCIEDSGSVCSRL</sequence>
<evidence type="ECO:0000313" key="5">
    <source>
        <dbReference type="Proteomes" id="UP001162972"/>
    </source>
</evidence>
<dbReference type="EMBL" id="JAPFFJ010000014">
    <property type="protein sequence ID" value="KAJ6410952.1"/>
    <property type="molecule type" value="Genomic_DNA"/>
</dbReference>
<evidence type="ECO:0000313" key="4">
    <source>
        <dbReference type="EMBL" id="KAJ6410952.1"/>
    </source>
</evidence>
<accession>A0AAD6NZC3</accession>
<keyword evidence="2" id="KW-1133">Transmembrane helix</keyword>
<reference evidence="4 5" key="1">
    <citation type="journal article" date="2023" name="Int. J. Mol. Sci.">
        <title>De Novo Assembly and Annotation of 11 Diverse Shrub Willow (Salix) Genomes Reveals Novel Gene Organization in Sex-Linked Regions.</title>
        <authorList>
            <person name="Hyden B."/>
            <person name="Feng K."/>
            <person name="Yates T.B."/>
            <person name="Jawdy S."/>
            <person name="Cereghino C."/>
            <person name="Smart L.B."/>
            <person name="Muchero W."/>
        </authorList>
    </citation>
    <scope>NUCLEOTIDE SEQUENCE [LARGE SCALE GENOMIC DNA]</scope>
    <source>
        <tissue evidence="4">Shoot tip</tissue>
    </source>
</reference>
<comment type="caution">
    <text evidence="4">The sequence shown here is derived from an EMBL/GenBank/DDBJ whole genome shotgun (WGS) entry which is preliminary data.</text>
</comment>
<dbReference type="InterPro" id="IPR035969">
    <property type="entry name" value="Rab-GAP_TBC_sf"/>
</dbReference>
<evidence type="ECO:0000256" key="2">
    <source>
        <dbReference type="SAM" id="Phobius"/>
    </source>
</evidence>
<dbReference type="PROSITE" id="PS50086">
    <property type="entry name" value="TBC_RABGAP"/>
    <property type="match status" value="1"/>
</dbReference>
<dbReference type="Proteomes" id="UP001162972">
    <property type="component" value="Chromosome 15Z"/>
</dbReference>
<evidence type="ECO:0000259" key="3">
    <source>
        <dbReference type="PROSITE" id="PS50086"/>
    </source>
</evidence>
<proteinExistence type="predicted"/>
<dbReference type="InterPro" id="IPR000195">
    <property type="entry name" value="Rab-GAP-TBC_dom"/>
</dbReference>
<feature type="region of interest" description="Disordered" evidence="1">
    <location>
        <begin position="231"/>
        <end position="252"/>
    </location>
</feature>
<dbReference type="SUPFAM" id="SSF47923">
    <property type="entry name" value="Ypt/Rab-GAP domain of gyp1p"/>
    <property type="match status" value="1"/>
</dbReference>
<organism evidence="4 5">
    <name type="scientific">Salix udensis</name>
    <dbReference type="NCBI Taxonomy" id="889485"/>
    <lineage>
        <taxon>Eukaryota</taxon>
        <taxon>Viridiplantae</taxon>
        <taxon>Streptophyta</taxon>
        <taxon>Embryophyta</taxon>
        <taxon>Tracheophyta</taxon>
        <taxon>Spermatophyta</taxon>
        <taxon>Magnoliopsida</taxon>
        <taxon>eudicotyledons</taxon>
        <taxon>Gunneridae</taxon>
        <taxon>Pentapetalae</taxon>
        <taxon>rosids</taxon>
        <taxon>fabids</taxon>
        <taxon>Malpighiales</taxon>
        <taxon>Salicaceae</taxon>
        <taxon>Saliceae</taxon>
        <taxon>Salix</taxon>
    </lineage>
</organism>
<feature type="compositionally biased region" description="Polar residues" evidence="1">
    <location>
        <begin position="232"/>
        <end position="242"/>
    </location>
</feature>
<dbReference type="AlphaFoldDB" id="A0AAD6NZC3"/>
<protein>
    <recommendedName>
        <fullName evidence="3">Rab-GAP TBC domain-containing protein</fullName>
    </recommendedName>
</protein>
<evidence type="ECO:0000256" key="1">
    <source>
        <dbReference type="SAM" id="MobiDB-lite"/>
    </source>
</evidence>
<keyword evidence="2" id="KW-0472">Membrane</keyword>
<keyword evidence="5" id="KW-1185">Reference proteome</keyword>
<name>A0AAD6NZC3_9ROSI</name>
<feature type="transmembrane region" description="Helical" evidence="2">
    <location>
        <begin position="37"/>
        <end position="55"/>
    </location>
</feature>
<gene>
    <name evidence="4" type="ORF">OIU84_007661</name>
</gene>